<protein>
    <submittedName>
        <fullName evidence="1">Capsule polysaccharide biosynthesis protein</fullName>
    </submittedName>
</protein>
<proteinExistence type="predicted"/>
<dbReference type="EMBL" id="CXST01000001">
    <property type="protein sequence ID" value="CTQ42000.1"/>
    <property type="molecule type" value="Genomic_DNA"/>
</dbReference>
<dbReference type="GO" id="GO:0015774">
    <property type="term" value="P:polysaccharide transport"/>
    <property type="evidence" value="ECO:0007669"/>
    <property type="project" value="InterPro"/>
</dbReference>
<dbReference type="Proteomes" id="UP000048926">
    <property type="component" value="Unassembled WGS sequence"/>
</dbReference>
<dbReference type="InterPro" id="IPR007833">
    <property type="entry name" value="Capsule_polysaccharide_synth"/>
</dbReference>
<dbReference type="OrthoDB" id="543755at2"/>
<dbReference type="Pfam" id="PF05159">
    <property type="entry name" value="Capsule_synth"/>
    <property type="match status" value="1"/>
</dbReference>
<reference evidence="2" key="1">
    <citation type="submission" date="2015-07" db="EMBL/GenBank/DDBJ databases">
        <authorList>
            <person name="Rodrigo-Torres Lidia"/>
            <person name="Arahal R.David."/>
        </authorList>
    </citation>
    <scope>NUCLEOTIDE SEQUENCE [LARGE SCALE GENOMIC DNA]</scope>
    <source>
        <strain evidence="2">CECT 4801</strain>
    </source>
</reference>
<name>A0A0M6XYZ5_9HYPH</name>
<dbReference type="STRING" id="187304.B0E33_27995"/>
<organism evidence="1 2">
    <name type="scientific">Roseibium aggregatum</name>
    <dbReference type="NCBI Taxonomy" id="187304"/>
    <lineage>
        <taxon>Bacteria</taxon>
        <taxon>Pseudomonadati</taxon>
        <taxon>Pseudomonadota</taxon>
        <taxon>Alphaproteobacteria</taxon>
        <taxon>Hyphomicrobiales</taxon>
        <taxon>Stappiaceae</taxon>
        <taxon>Roseibium</taxon>
    </lineage>
</organism>
<accession>A0A0M6XYZ5</accession>
<keyword evidence="2" id="KW-1185">Reference proteome</keyword>
<dbReference type="GO" id="GO:0000271">
    <property type="term" value="P:polysaccharide biosynthetic process"/>
    <property type="evidence" value="ECO:0007669"/>
    <property type="project" value="InterPro"/>
</dbReference>
<dbReference type="CDD" id="cd16439">
    <property type="entry name" value="beta_Kdo_transferase_KpsC_2"/>
    <property type="match status" value="1"/>
</dbReference>
<gene>
    <name evidence="1" type="ORF">LAL4801_00420</name>
</gene>
<evidence type="ECO:0000313" key="1">
    <source>
        <dbReference type="EMBL" id="CTQ42000.1"/>
    </source>
</evidence>
<dbReference type="AlphaFoldDB" id="A0A0M6XYZ5"/>
<evidence type="ECO:0000313" key="2">
    <source>
        <dbReference type="Proteomes" id="UP000048926"/>
    </source>
</evidence>
<sequence length="579" mass="63677">MIGWLKGHKSTLKIADPELRPLEVRLQTAIEGGILGSSDTSPYQAVWLKNANAFSGMKPAIGSLLLVVEGPTPAQARRLPSSLILLPLSRTELKERSLMSVACDTLIRQFVTHGRNIASVCDFTGTWREQLLSSSAAGETAVAGAEGLSLQRLLAGDDFRQEGALFWTQLKNKAALEQIAIDELLNWILSCRTAWFSPYTGDLLHPGDALEIHSLMQEQWQDNAMPGHCYGAQYWNHPSINATFSGKGGVVTFHETQQDAVSAARSDGGRIYSWAGRTDPAFEQICIQNGIQLSRIEDGFLRSVGLGAGLARGAMLAVDDLGIYYDPSQPSRLEVLLKEYVLSPEERNRGEALIDLIIRARVSKYNFGKTRSFAYPANKEKILVPGQVADDAAIRKSRSATIDCANTPNVNLDLLRLARTRHPEAFLVFKPHPDVETGLRKGKVSRETALEYADEIAEDANIIDLIEAVDCVETFSSLSGFEALLRGKKVCVHGAPFYAGWGLCEDLTQIEGRGTSRTLPELVYLALVKYARTIDPVSLLPCSPEFLVARLAEQRTDKRHLLVTAIKRHSSWLGRKLGI</sequence>